<dbReference type="Proteomes" id="UP000799423">
    <property type="component" value="Unassembled WGS sequence"/>
</dbReference>
<keyword evidence="2" id="KW-1185">Reference proteome</keyword>
<gene>
    <name evidence="1" type="ORF">T440DRAFT_267133</name>
</gene>
<evidence type="ECO:0000313" key="2">
    <source>
        <dbReference type="Proteomes" id="UP000799423"/>
    </source>
</evidence>
<sequence length="154" mass="17564">MRISRCRQSLLSAMSVLVLKVEPIFNRVTESTPMINACEDRLGCVDREVRLPMSSLQRDGLQCTSIDQSHAQCQPRDCHDTSWHYFDSNRIATFEAVLGIVFLTVNEKVLAQDVETPEVVPAQHLPRQRICHVQSRCYIVGEKMLLRPKTPTVK</sequence>
<accession>A0A6A7BH78</accession>
<proteinExistence type="predicted"/>
<protein>
    <submittedName>
        <fullName evidence="1">Uncharacterized protein</fullName>
    </submittedName>
</protein>
<reference evidence="1" key="1">
    <citation type="submission" date="2020-01" db="EMBL/GenBank/DDBJ databases">
        <authorList>
            <consortium name="DOE Joint Genome Institute"/>
            <person name="Haridas S."/>
            <person name="Albert R."/>
            <person name="Binder M."/>
            <person name="Bloem J."/>
            <person name="Labutti K."/>
            <person name="Salamov A."/>
            <person name="Andreopoulos B."/>
            <person name="Baker S.E."/>
            <person name="Barry K."/>
            <person name="Bills G."/>
            <person name="Bluhm B.H."/>
            <person name="Cannon C."/>
            <person name="Castanera R."/>
            <person name="Culley D.E."/>
            <person name="Daum C."/>
            <person name="Ezra D."/>
            <person name="Gonzalez J.B."/>
            <person name="Henrissat B."/>
            <person name="Kuo A."/>
            <person name="Liang C."/>
            <person name="Lipzen A."/>
            <person name="Lutzoni F."/>
            <person name="Magnuson J."/>
            <person name="Mondo S."/>
            <person name="Nolan M."/>
            <person name="Ohm R."/>
            <person name="Pangilinan J."/>
            <person name="Park H.-J."/>
            <person name="Ramirez L."/>
            <person name="Alfaro M."/>
            <person name="Sun H."/>
            <person name="Tritt A."/>
            <person name="Yoshinaga Y."/>
            <person name="Zwiers L.-H."/>
            <person name="Turgeon B.G."/>
            <person name="Goodwin S.B."/>
            <person name="Spatafora J.W."/>
            <person name="Crous P.W."/>
            <person name="Grigoriev I.V."/>
        </authorList>
    </citation>
    <scope>NUCLEOTIDE SEQUENCE</scope>
    <source>
        <strain evidence="1">IPT5</strain>
    </source>
</reference>
<dbReference type="EMBL" id="MU006293">
    <property type="protein sequence ID" value="KAF2854047.1"/>
    <property type="molecule type" value="Genomic_DNA"/>
</dbReference>
<organism evidence="1 2">
    <name type="scientific">Plenodomus tracheiphilus IPT5</name>
    <dbReference type="NCBI Taxonomy" id="1408161"/>
    <lineage>
        <taxon>Eukaryota</taxon>
        <taxon>Fungi</taxon>
        <taxon>Dikarya</taxon>
        <taxon>Ascomycota</taxon>
        <taxon>Pezizomycotina</taxon>
        <taxon>Dothideomycetes</taxon>
        <taxon>Pleosporomycetidae</taxon>
        <taxon>Pleosporales</taxon>
        <taxon>Pleosporineae</taxon>
        <taxon>Leptosphaeriaceae</taxon>
        <taxon>Plenodomus</taxon>
    </lineage>
</organism>
<evidence type="ECO:0000313" key="1">
    <source>
        <dbReference type="EMBL" id="KAF2854047.1"/>
    </source>
</evidence>
<name>A0A6A7BH78_9PLEO</name>
<dbReference type="AlphaFoldDB" id="A0A6A7BH78"/>